<protein>
    <recommendedName>
        <fullName evidence="5">Root cap</fullName>
    </recommendedName>
</protein>
<dbReference type="Proteomes" id="UP000596660">
    <property type="component" value="Unplaced"/>
</dbReference>
<gene>
    <name evidence="3" type="primary">LOC110682600</name>
</gene>
<feature type="compositionally biased region" description="Basic and acidic residues" evidence="1">
    <location>
        <begin position="89"/>
        <end position="98"/>
    </location>
</feature>
<feature type="compositionally biased region" description="Pro residues" evidence="1">
    <location>
        <begin position="193"/>
        <end position="251"/>
    </location>
</feature>
<evidence type="ECO:0000256" key="2">
    <source>
        <dbReference type="SAM" id="SignalP"/>
    </source>
</evidence>
<sequence>MALPKVVYLGCFLLLLVVVIEAATPPGIAKNPSRASCKIKKYKMCYNLEHVCPKFCPDSCTVECASCKPICGPGSSPPDDEYVSPPSDSDDKGGKKDDGDDDKEEGDDKGGKKDGDDDDKKGGDDDKGGKKDGDKDDKGGKKDDDKDDKGGKKDEGEDDKGGKKDGDDKDDKGGKKDDDDKGSPSPSTTTPPIYNPPTPTTPSPSTPTPPSSPSPSPPSPTPSSPTPSSPSPSPPSTPTPSPKPPTPPSPSTTPSKPSSPPNSSGVASRKKVRCRNSYYGQCYNQEHVCPANCPTSCQVDCASCKPVCSCDYPGAVCQDPRFIGGDGITFYFHGKKELDFCLVTDPDLHINAHFIGKRNINMGRDFTWVQSTGILFDNHRLFLGAKKTSTWDDANDRLSLTFDGEPIFLEETLGYKWQSTSTPQVTITRVDSVTNNVVIEVEGKFKITAKVVPITEHESRVHNYGITNEDCFAHLDLGFKLYSLTGKVDGVLGKTYRNDYVSKVNVGATMAVVGGEKEYVTSSIFSTDCLASRFNGGQDEASFEALEVASMNCASGTGAGVVCKR</sequence>
<dbReference type="OMA" id="NDKYKEC"/>
<organism evidence="3 4">
    <name type="scientific">Chenopodium quinoa</name>
    <name type="common">Quinoa</name>
    <dbReference type="NCBI Taxonomy" id="63459"/>
    <lineage>
        <taxon>Eukaryota</taxon>
        <taxon>Viridiplantae</taxon>
        <taxon>Streptophyta</taxon>
        <taxon>Embryophyta</taxon>
        <taxon>Tracheophyta</taxon>
        <taxon>Spermatophyta</taxon>
        <taxon>Magnoliopsida</taxon>
        <taxon>eudicotyledons</taxon>
        <taxon>Gunneridae</taxon>
        <taxon>Pentapetalae</taxon>
        <taxon>Caryophyllales</taxon>
        <taxon>Chenopodiaceae</taxon>
        <taxon>Chenopodioideae</taxon>
        <taxon>Atripliceae</taxon>
        <taxon>Chenopodium</taxon>
    </lineage>
</organism>
<dbReference type="EnsemblPlants" id="AUR62013253-RA">
    <property type="protein sequence ID" value="AUR62013253-RA:cds"/>
    <property type="gene ID" value="AUR62013253"/>
</dbReference>
<feature type="region of interest" description="Disordered" evidence="1">
    <location>
        <begin position="75"/>
        <end position="270"/>
    </location>
</feature>
<dbReference type="RefSeq" id="XP_021714650.1">
    <property type="nucleotide sequence ID" value="XM_021858958.1"/>
</dbReference>
<dbReference type="InterPro" id="IPR009646">
    <property type="entry name" value="Root_cap"/>
</dbReference>
<feature type="compositionally biased region" description="Low complexity" evidence="1">
    <location>
        <begin position="183"/>
        <end position="192"/>
    </location>
</feature>
<dbReference type="PANTHER" id="PTHR31656">
    <property type="entry name" value="ROOT CAP DOMAIN-CONTAINING PROTEIN"/>
    <property type="match status" value="1"/>
</dbReference>
<dbReference type="Pfam" id="PF06830">
    <property type="entry name" value="Root_cap"/>
    <property type="match status" value="1"/>
</dbReference>
<dbReference type="Gramene" id="AUR62013253-RA">
    <property type="protein sequence ID" value="AUR62013253-RA:cds"/>
    <property type="gene ID" value="AUR62013253"/>
</dbReference>
<evidence type="ECO:0000313" key="4">
    <source>
        <dbReference type="Proteomes" id="UP000596660"/>
    </source>
</evidence>
<evidence type="ECO:0008006" key="5">
    <source>
        <dbReference type="Google" id="ProtNLM"/>
    </source>
</evidence>
<name>A0A803LH06_CHEQI</name>
<feature type="signal peptide" evidence="2">
    <location>
        <begin position="1"/>
        <end position="22"/>
    </location>
</feature>
<evidence type="ECO:0000313" key="3">
    <source>
        <dbReference type="EnsemblPlants" id="AUR62013253-RA:cds"/>
    </source>
</evidence>
<keyword evidence="2" id="KW-0732">Signal</keyword>
<keyword evidence="4" id="KW-1185">Reference proteome</keyword>
<dbReference type="PRINTS" id="PR01217">
    <property type="entry name" value="PRICHEXTENSN"/>
</dbReference>
<feature type="compositionally biased region" description="Basic and acidic residues" evidence="1">
    <location>
        <begin position="106"/>
        <end position="182"/>
    </location>
</feature>
<dbReference type="GeneID" id="110682600"/>
<proteinExistence type="predicted"/>
<accession>A0A803LH06</accession>
<evidence type="ECO:0000256" key="1">
    <source>
        <dbReference type="SAM" id="MobiDB-lite"/>
    </source>
</evidence>
<dbReference type="OrthoDB" id="2012132at2759"/>
<feature type="chain" id="PRO_5030554455" description="Root cap" evidence="2">
    <location>
        <begin position="23"/>
        <end position="565"/>
    </location>
</feature>
<dbReference type="AlphaFoldDB" id="A0A803LH06"/>
<feature type="compositionally biased region" description="Low complexity" evidence="1">
    <location>
        <begin position="252"/>
        <end position="265"/>
    </location>
</feature>
<dbReference type="KEGG" id="cqi:110682600"/>
<reference evidence="3" key="1">
    <citation type="journal article" date="2017" name="Nature">
        <title>The genome of Chenopodium quinoa.</title>
        <authorList>
            <person name="Jarvis D.E."/>
            <person name="Ho Y.S."/>
            <person name="Lightfoot D.J."/>
            <person name="Schmoeckel S.M."/>
            <person name="Li B."/>
            <person name="Borm T.J.A."/>
            <person name="Ohyanagi H."/>
            <person name="Mineta K."/>
            <person name="Michell C.T."/>
            <person name="Saber N."/>
            <person name="Kharbatia N.M."/>
            <person name="Rupper R.R."/>
            <person name="Sharp A.R."/>
            <person name="Dally N."/>
            <person name="Boughton B.A."/>
            <person name="Woo Y.H."/>
            <person name="Gao G."/>
            <person name="Schijlen E.G.W.M."/>
            <person name="Guo X."/>
            <person name="Momin A.A."/>
            <person name="Negrao S."/>
            <person name="Al-Babili S."/>
            <person name="Gehring C."/>
            <person name="Roessner U."/>
            <person name="Jung C."/>
            <person name="Murphy K."/>
            <person name="Arold S.T."/>
            <person name="Gojobori T."/>
            <person name="van der Linden C.G."/>
            <person name="van Loo E.N."/>
            <person name="Jellen E.N."/>
            <person name="Maughan P.J."/>
            <person name="Tester M."/>
        </authorList>
    </citation>
    <scope>NUCLEOTIDE SEQUENCE [LARGE SCALE GENOMIC DNA]</scope>
    <source>
        <strain evidence="3">cv. PI 614886</strain>
    </source>
</reference>
<reference evidence="3" key="2">
    <citation type="submission" date="2021-03" db="UniProtKB">
        <authorList>
            <consortium name="EnsemblPlants"/>
        </authorList>
    </citation>
    <scope>IDENTIFICATION</scope>
</reference>